<dbReference type="InterPro" id="IPR012340">
    <property type="entry name" value="NA-bd_OB-fold"/>
</dbReference>
<sequence>MKKSHIFGIIIIAIAIVVIMTTAGDASAYVTFEDAKALAEKGNNNKIHVVGKLKKTSEGEVVGIESSPDMLSFKFEMLDENNVSQVVYYPNPMPTDFLRSEQVVVVGAYQNGNFVADKILLKCPSKYQEEGVNV</sequence>
<dbReference type="Proteomes" id="UP001610063">
    <property type="component" value="Unassembled WGS sequence"/>
</dbReference>
<dbReference type="InterPro" id="IPR036127">
    <property type="entry name" value="CcmE-like_sf"/>
</dbReference>
<reference evidence="5 6" key="1">
    <citation type="journal article" date="2013" name="Int. J. Syst. Evol. Microbiol.">
        <title>Marinoscillum luteum sp. nov., isolated from marine sediment.</title>
        <authorList>
            <person name="Cha I.T."/>
            <person name="Park S.J."/>
            <person name="Kim S.J."/>
            <person name="Kim J.G."/>
            <person name="Jung M.Y."/>
            <person name="Shin K.S."/>
            <person name="Kwon K.K."/>
            <person name="Yang S.H."/>
            <person name="Seo Y.S."/>
            <person name="Rhee S.K."/>
        </authorList>
    </citation>
    <scope>NUCLEOTIDE SEQUENCE [LARGE SCALE GENOMIC DNA]</scope>
    <source>
        <strain evidence="5 6">KCTC 23939</strain>
    </source>
</reference>
<keyword evidence="2" id="KW-0479">Metal-binding</keyword>
<name>A0ABW7NCE0_9BACT</name>
<gene>
    <name evidence="5" type="ORF">ACHKAR_17240</name>
</gene>
<keyword evidence="3" id="KW-0201">Cytochrome c-type biogenesis</keyword>
<proteinExistence type="predicted"/>
<evidence type="ECO:0000313" key="5">
    <source>
        <dbReference type="EMBL" id="MFH6985200.1"/>
    </source>
</evidence>
<dbReference type="RefSeq" id="WP_159582750.1">
    <property type="nucleotide sequence ID" value="NZ_JBIPKE010000019.1"/>
</dbReference>
<keyword evidence="2" id="KW-0408">Iron</keyword>
<evidence type="ECO:0000313" key="6">
    <source>
        <dbReference type="Proteomes" id="UP001610063"/>
    </source>
</evidence>
<evidence type="ECO:0000256" key="1">
    <source>
        <dbReference type="ARBA" id="ARBA00004370"/>
    </source>
</evidence>
<keyword evidence="6" id="KW-1185">Reference proteome</keyword>
<keyword evidence="4" id="KW-0472">Membrane</keyword>
<dbReference type="Pfam" id="PF03100">
    <property type="entry name" value="CcmE"/>
    <property type="match status" value="1"/>
</dbReference>
<evidence type="ECO:0000256" key="3">
    <source>
        <dbReference type="ARBA" id="ARBA00022748"/>
    </source>
</evidence>
<dbReference type="Gene3D" id="2.40.50.140">
    <property type="entry name" value="Nucleic acid-binding proteins"/>
    <property type="match status" value="1"/>
</dbReference>
<dbReference type="SUPFAM" id="SSF82093">
    <property type="entry name" value="Heme chaperone CcmE"/>
    <property type="match status" value="1"/>
</dbReference>
<protein>
    <submittedName>
        <fullName evidence="5">Cytochrome c maturation protein CcmE</fullName>
    </submittedName>
</protein>
<accession>A0ABW7NCE0</accession>
<dbReference type="EMBL" id="JBIPKE010000019">
    <property type="protein sequence ID" value="MFH6985200.1"/>
    <property type="molecule type" value="Genomic_DNA"/>
</dbReference>
<keyword evidence="2" id="KW-0349">Heme</keyword>
<evidence type="ECO:0000256" key="4">
    <source>
        <dbReference type="ARBA" id="ARBA00023136"/>
    </source>
</evidence>
<comment type="caution">
    <text evidence="5">The sequence shown here is derived from an EMBL/GenBank/DDBJ whole genome shotgun (WGS) entry which is preliminary data.</text>
</comment>
<organism evidence="5 6">
    <name type="scientific">Marinoscillum luteum</name>
    <dbReference type="NCBI Taxonomy" id="861051"/>
    <lineage>
        <taxon>Bacteria</taxon>
        <taxon>Pseudomonadati</taxon>
        <taxon>Bacteroidota</taxon>
        <taxon>Cytophagia</taxon>
        <taxon>Cytophagales</taxon>
        <taxon>Reichenbachiellaceae</taxon>
        <taxon>Marinoscillum</taxon>
    </lineage>
</organism>
<dbReference type="InterPro" id="IPR004329">
    <property type="entry name" value="CcmE"/>
</dbReference>
<comment type="subcellular location">
    <subcellularLocation>
        <location evidence="1">Membrane</location>
    </subcellularLocation>
</comment>
<evidence type="ECO:0000256" key="2">
    <source>
        <dbReference type="ARBA" id="ARBA00022617"/>
    </source>
</evidence>